<evidence type="ECO:0000313" key="2">
    <source>
        <dbReference type="EMBL" id="TNN53718.1"/>
    </source>
</evidence>
<feature type="compositionally biased region" description="Pro residues" evidence="1">
    <location>
        <begin position="70"/>
        <end position="82"/>
    </location>
</feature>
<dbReference type="AlphaFoldDB" id="A0A4Z2GJI3"/>
<keyword evidence="3" id="KW-1185">Reference proteome</keyword>
<dbReference type="Proteomes" id="UP000314294">
    <property type="component" value="Unassembled WGS sequence"/>
</dbReference>
<protein>
    <submittedName>
        <fullName evidence="2">NADH dehydrogenase [ubiquinone] complex I, assembly factor 7</fullName>
    </submittedName>
</protein>
<organism evidence="2 3">
    <name type="scientific">Liparis tanakae</name>
    <name type="common">Tanaka's snailfish</name>
    <dbReference type="NCBI Taxonomy" id="230148"/>
    <lineage>
        <taxon>Eukaryota</taxon>
        <taxon>Metazoa</taxon>
        <taxon>Chordata</taxon>
        <taxon>Craniata</taxon>
        <taxon>Vertebrata</taxon>
        <taxon>Euteleostomi</taxon>
        <taxon>Actinopterygii</taxon>
        <taxon>Neopterygii</taxon>
        <taxon>Teleostei</taxon>
        <taxon>Neoteleostei</taxon>
        <taxon>Acanthomorphata</taxon>
        <taxon>Eupercaria</taxon>
        <taxon>Perciformes</taxon>
        <taxon>Cottioidei</taxon>
        <taxon>Cottales</taxon>
        <taxon>Liparidae</taxon>
        <taxon>Liparis</taxon>
    </lineage>
</organism>
<comment type="caution">
    <text evidence="2">The sequence shown here is derived from an EMBL/GenBank/DDBJ whole genome shotgun (WGS) entry which is preliminary data.</text>
</comment>
<evidence type="ECO:0000313" key="3">
    <source>
        <dbReference type="Proteomes" id="UP000314294"/>
    </source>
</evidence>
<accession>A0A4Z2GJI3</accession>
<proteinExistence type="predicted"/>
<reference evidence="2 3" key="1">
    <citation type="submission" date="2019-03" db="EMBL/GenBank/DDBJ databases">
        <title>First draft genome of Liparis tanakae, snailfish: a comprehensive survey of snailfish specific genes.</title>
        <authorList>
            <person name="Kim W."/>
            <person name="Song I."/>
            <person name="Jeong J.-H."/>
            <person name="Kim D."/>
            <person name="Kim S."/>
            <person name="Ryu S."/>
            <person name="Song J.Y."/>
            <person name="Lee S.K."/>
        </authorList>
    </citation>
    <scope>NUCLEOTIDE SEQUENCE [LARGE SCALE GENOMIC DNA]</scope>
    <source>
        <tissue evidence="2">Muscle</tissue>
    </source>
</reference>
<keyword evidence="2" id="KW-0830">Ubiquinone</keyword>
<dbReference type="EMBL" id="SRLO01000507">
    <property type="protein sequence ID" value="TNN53718.1"/>
    <property type="molecule type" value="Genomic_DNA"/>
</dbReference>
<sequence>MFLLTTRGRLFWLKQGMLRGGATRRPIVLLRNCTDASTREQLLRSYDLLTGRSEMGERFHFFGLLHPSRLAPPPRMAPPPKPEGAGLKLEKKSEAAPLPVAGFTELGLA</sequence>
<name>A0A4Z2GJI3_9TELE</name>
<gene>
    <name evidence="2" type="primary">ndufaf7_0</name>
    <name evidence="2" type="ORF">EYF80_036047</name>
</gene>
<feature type="region of interest" description="Disordered" evidence="1">
    <location>
        <begin position="70"/>
        <end position="93"/>
    </location>
</feature>
<evidence type="ECO:0000256" key="1">
    <source>
        <dbReference type="SAM" id="MobiDB-lite"/>
    </source>
</evidence>